<keyword evidence="3 5" id="KW-0560">Oxidoreductase</keyword>
<feature type="compositionally biased region" description="Polar residues" evidence="6">
    <location>
        <begin position="7"/>
        <end position="16"/>
    </location>
</feature>
<keyword evidence="2 5" id="KW-0479">Metal-binding</keyword>
<dbReference type="InterPro" id="IPR044861">
    <property type="entry name" value="IPNS-like_FE2OG_OXY"/>
</dbReference>
<comment type="similarity">
    <text evidence="1 5">Belongs to the iron/ascorbate-dependent oxidoreductase family.</text>
</comment>
<dbReference type="Proteomes" id="UP001370490">
    <property type="component" value="Unassembled WGS sequence"/>
</dbReference>
<dbReference type="PROSITE" id="PS51471">
    <property type="entry name" value="FE2OG_OXY"/>
    <property type="match status" value="1"/>
</dbReference>
<dbReference type="InterPro" id="IPR005123">
    <property type="entry name" value="Oxoglu/Fe-dep_dioxygenase_dom"/>
</dbReference>
<sequence>MVVTISDGVQSQPHQSNYDRESEVKSFDESKIGVKGLVDAGSTKLPRIFIHDNDKPGKDAFSLSPTELRIPIIDLKNVNKDAVLRAKVVEEVVNHGIPQEILDEMIDGVRRFFEQDTEVKKQFYSRDDPKRKFVYNTNIDLFRVAAASWRDTFVCPMFPNPPKPEELPEVCRNMMIESAKEIMRIGIMLFELMSEALGLHSNYLREMDCVRGLLFMGNYYPPCPEPELTWGFTNHTDAGFLSLLLQDQTGGLQLITNDKFQSVRHRARAQKVGTRISVPCFFRSFNQDDVNPKVYRPIKELISEQNPPIYKEVTEKEFMAHFFTKGLDGVRALEKFKLPTSASKDGLQNL</sequence>
<gene>
    <name evidence="8" type="ORF">RJ641_003900</name>
</gene>
<dbReference type="Gene3D" id="2.60.120.330">
    <property type="entry name" value="B-lactam Antibiotic, Isopenicillin N Synthase, Chain"/>
    <property type="match status" value="1"/>
</dbReference>
<reference evidence="8 9" key="1">
    <citation type="submission" date="2023-12" db="EMBL/GenBank/DDBJ databases">
        <title>A high-quality genome assembly for Dillenia turbinata (Dilleniales).</title>
        <authorList>
            <person name="Chanderbali A."/>
        </authorList>
    </citation>
    <scope>NUCLEOTIDE SEQUENCE [LARGE SCALE GENOMIC DNA]</scope>
    <source>
        <strain evidence="8">LSX21</strain>
        <tissue evidence="8">Leaf</tissue>
    </source>
</reference>
<name>A0AAN8Z9C2_9MAGN</name>
<feature type="region of interest" description="Disordered" evidence="6">
    <location>
        <begin position="1"/>
        <end position="23"/>
    </location>
</feature>
<dbReference type="PANTHER" id="PTHR10209:SF884">
    <property type="entry name" value="1-AMINOCYCLOPROPANE-1-CARBOXYLATE OXIDASE HOMOLOG 1-LIKE"/>
    <property type="match status" value="1"/>
</dbReference>
<comment type="caution">
    <text evidence="8">The sequence shown here is derived from an EMBL/GenBank/DDBJ whole genome shotgun (WGS) entry which is preliminary data.</text>
</comment>
<dbReference type="AlphaFoldDB" id="A0AAN8Z9C2"/>
<evidence type="ECO:0000256" key="2">
    <source>
        <dbReference type="ARBA" id="ARBA00022723"/>
    </source>
</evidence>
<organism evidence="8 9">
    <name type="scientific">Dillenia turbinata</name>
    <dbReference type="NCBI Taxonomy" id="194707"/>
    <lineage>
        <taxon>Eukaryota</taxon>
        <taxon>Viridiplantae</taxon>
        <taxon>Streptophyta</taxon>
        <taxon>Embryophyta</taxon>
        <taxon>Tracheophyta</taxon>
        <taxon>Spermatophyta</taxon>
        <taxon>Magnoliopsida</taxon>
        <taxon>eudicotyledons</taxon>
        <taxon>Gunneridae</taxon>
        <taxon>Pentapetalae</taxon>
        <taxon>Dilleniales</taxon>
        <taxon>Dilleniaceae</taxon>
        <taxon>Dillenia</taxon>
    </lineage>
</organism>
<dbReference type="GO" id="GO:0051213">
    <property type="term" value="F:dioxygenase activity"/>
    <property type="evidence" value="ECO:0007669"/>
    <property type="project" value="UniProtKB-KW"/>
</dbReference>
<dbReference type="InterPro" id="IPR026992">
    <property type="entry name" value="DIOX_N"/>
</dbReference>
<accession>A0AAN8Z9C2</accession>
<evidence type="ECO:0000313" key="8">
    <source>
        <dbReference type="EMBL" id="KAK6929806.1"/>
    </source>
</evidence>
<keyword evidence="4 5" id="KW-0408">Iron</keyword>
<evidence type="ECO:0000313" key="9">
    <source>
        <dbReference type="Proteomes" id="UP001370490"/>
    </source>
</evidence>
<dbReference type="SUPFAM" id="SSF51197">
    <property type="entry name" value="Clavaminate synthase-like"/>
    <property type="match status" value="1"/>
</dbReference>
<dbReference type="GO" id="GO:0046872">
    <property type="term" value="F:metal ion binding"/>
    <property type="evidence" value="ECO:0007669"/>
    <property type="project" value="UniProtKB-KW"/>
</dbReference>
<dbReference type="Pfam" id="PF14226">
    <property type="entry name" value="DIOX_N"/>
    <property type="match status" value="1"/>
</dbReference>
<dbReference type="EMBL" id="JBAMMX010000012">
    <property type="protein sequence ID" value="KAK6929806.1"/>
    <property type="molecule type" value="Genomic_DNA"/>
</dbReference>
<evidence type="ECO:0000256" key="5">
    <source>
        <dbReference type="RuleBase" id="RU003682"/>
    </source>
</evidence>
<dbReference type="InterPro" id="IPR027443">
    <property type="entry name" value="IPNS-like_sf"/>
</dbReference>
<keyword evidence="9" id="KW-1185">Reference proteome</keyword>
<evidence type="ECO:0000256" key="3">
    <source>
        <dbReference type="ARBA" id="ARBA00023002"/>
    </source>
</evidence>
<evidence type="ECO:0000256" key="4">
    <source>
        <dbReference type="ARBA" id="ARBA00023004"/>
    </source>
</evidence>
<proteinExistence type="inferred from homology"/>
<feature type="domain" description="Fe2OG dioxygenase" evidence="7">
    <location>
        <begin position="209"/>
        <end position="284"/>
    </location>
</feature>
<evidence type="ECO:0000256" key="6">
    <source>
        <dbReference type="SAM" id="MobiDB-lite"/>
    </source>
</evidence>
<evidence type="ECO:0000259" key="7">
    <source>
        <dbReference type="PROSITE" id="PS51471"/>
    </source>
</evidence>
<dbReference type="Pfam" id="PF03171">
    <property type="entry name" value="2OG-FeII_Oxy"/>
    <property type="match status" value="1"/>
</dbReference>
<evidence type="ECO:0000256" key="1">
    <source>
        <dbReference type="ARBA" id="ARBA00008056"/>
    </source>
</evidence>
<protein>
    <submittedName>
        <fullName evidence="8">Isopenicillin N synthase-like, Fe(2+) 2OG dioxygenase domain</fullName>
    </submittedName>
</protein>
<keyword evidence="8" id="KW-0223">Dioxygenase</keyword>
<dbReference type="PANTHER" id="PTHR10209">
    <property type="entry name" value="OXIDOREDUCTASE, 2OG-FE II OXYGENASE FAMILY PROTEIN"/>
    <property type="match status" value="1"/>
</dbReference>